<accession>C9LJD5</accession>
<evidence type="ECO:0000313" key="2">
    <source>
        <dbReference type="Proteomes" id="UP000003460"/>
    </source>
</evidence>
<comment type="caution">
    <text evidence="1">The sequence shown here is derived from an EMBL/GenBank/DDBJ whole genome shotgun (WGS) entry which is preliminary data.</text>
</comment>
<proteinExistence type="predicted"/>
<gene>
    <name evidence="1" type="ORF">GCWU000325_02347</name>
</gene>
<evidence type="ECO:0000313" key="1">
    <source>
        <dbReference type="EMBL" id="EEX70763.1"/>
    </source>
</evidence>
<dbReference type="GeneID" id="84576997"/>
<dbReference type="EMBL" id="ACIJ02000027">
    <property type="protein sequence ID" value="EEX70763.1"/>
    <property type="molecule type" value="Genomic_DNA"/>
</dbReference>
<organism evidence="1 2">
    <name type="scientific">Alloprevotella tannerae ATCC 51259</name>
    <dbReference type="NCBI Taxonomy" id="626522"/>
    <lineage>
        <taxon>Bacteria</taxon>
        <taxon>Pseudomonadati</taxon>
        <taxon>Bacteroidota</taxon>
        <taxon>Bacteroidia</taxon>
        <taxon>Bacteroidales</taxon>
        <taxon>Prevotellaceae</taxon>
        <taxon>Alloprevotella</taxon>
    </lineage>
</organism>
<dbReference type="RefSeq" id="WP_006256132.1">
    <property type="nucleotide sequence ID" value="NZ_GG700643.1"/>
</dbReference>
<dbReference type="HOGENOM" id="CLU_2937909_0_0_10"/>
<reference evidence="1" key="1">
    <citation type="submission" date="2009-09" db="EMBL/GenBank/DDBJ databases">
        <authorList>
            <person name="Weinstock G."/>
            <person name="Sodergren E."/>
            <person name="Clifton S."/>
            <person name="Fulton L."/>
            <person name="Fulton B."/>
            <person name="Courtney L."/>
            <person name="Fronick C."/>
            <person name="Harrison M."/>
            <person name="Strong C."/>
            <person name="Farmer C."/>
            <person name="Delahaunty K."/>
            <person name="Markovic C."/>
            <person name="Hall O."/>
            <person name="Minx P."/>
            <person name="Tomlinson C."/>
            <person name="Mitreva M."/>
            <person name="Nelson J."/>
            <person name="Hou S."/>
            <person name="Wollam A."/>
            <person name="Pepin K.H."/>
            <person name="Johnson M."/>
            <person name="Bhonagiri V."/>
            <person name="Nash W.E."/>
            <person name="Warren W."/>
            <person name="Chinwalla A."/>
            <person name="Mardis E.R."/>
            <person name="Wilson R.K."/>
        </authorList>
    </citation>
    <scope>NUCLEOTIDE SEQUENCE [LARGE SCALE GENOMIC DNA]</scope>
    <source>
        <strain evidence="1">ATCC 51259</strain>
    </source>
</reference>
<dbReference type="AlphaFoldDB" id="C9LJD5"/>
<dbReference type="Proteomes" id="UP000003460">
    <property type="component" value="Unassembled WGS sequence"/>
</dbReference>
<keyword evidence="2" id="KW-1185">Reference proteome</keyword>
<name>C9LJD5_9BACT</name>
<dbReference type="STRING" id="626522.GCWU000325_02347"/>
<sequence>MGASPEKSVNLPYIRRRPRFLRKAAWGVGHHYYKHILPQPIFPDRPRGLTPARGNFKDKR</sequence>
<protein>
    <submittedName>
        <fullName evidence="1">Uncharacterized protein</fullName>
    </submittedName>
</protein>